<comment type="caution">
    <text evidence="2">The sequence shown here is derived from an EMBL/GenBank/DDBJ whole genome shotgun (WGS) entry which is preliminary data.</text>
</comment>
<dbReference type="InterPro" id="IPR037401">
    <property type="entry name" value="SnoaL-like"/>
</dbReference>
<protein>
    <submittedName>
        <fullName evidence="2">Nuclear transport factor 2 family protein</fullName>
    </submittedName>
</protein>
<dbReference type="SUPFAM" id="SSF54427">
    <property type="entry name" value="NTF2-like"/>
    <property type="match status" value="1"/>
</dbReference>
<gene>
    <name evidence="2" type="ORF">HBO18_01915</name>
</gene>
<dbReference type="Proteomes" id="UP000583279">
    <property type="component" value="Unassembled WGS sequence"/>
</dbReference>
<organism evidence="2 3">
    <name type="scientific">Pseudomonas lactis</name>
    <dbReference type="NCBI Taxonomy" id="1615674"/>
    <lineage>
        <taxon>Bacteria</taxon>
        <taxon>Pseudomonadati</taxon>
        <taxon>Pseudomonadota</taxon>
        <taxon>Gammaproteobacteria</taxon>
        <taxon>Pseudomonadales</taxon>
        <taxon>Pseudomonadaceae</taxon>
        <taxon>Pseudomonas</taxon>
    </lineage>
</organism>
<dbReference type="AlphaFoldDB" id="A0A7Y1LB96"/>
<feature type="domain" description="SnoaL-like" evidence="1">
    <location>
        <begin position="9"/>
        <end position="104"/>
    </location>
</feature>
<evidence type="ECO:0000313" key="2">
    <source>
        <dbReference type="EMBL" id="NNA42872.1"/>
    </source>
</evidence>
<evidence type="ECO:0000259" key="1">
    <source>
        <dbReference type="Pfam" id="PF12680"/>
    </source>
</evidence>
<dbReference type="EMBL" id="JAAQYK010000001">
    <property type="protein sequence ID" value="NNA42872.1"/>
    <property type="molecule type" value="Genomic_DNA"/>
</dbReference>
<accession>A0A7Y1LB96</accession>
<dbReference type="InterPro" id="IPR032710">
    <property type="entry name" value="NTF2-like_dom_sf"/>
</dbReference>
<name>A0A7Y1LB96_9PSED</name>
<proteinExistence type="predicted"/>
<dbReference type="Pfam" id="PF12680">
    <property type="entry name" value="SnoaL_2"/>
    <property type="match status" value="1"/>
</dbReference>
<sequence>MTIKSVLGLYETALNTNDIDAILGLYSTEPVFMPQHSTALVGRDAVRAGYKQVFATLKLNVQFTIHEIEEVGNWAWVRTSSAGTTRVLDSGVDVNEGNNELFVFRNEVGRWKIYRYLFATTQPRI</sequence>
<dbReference type="Gene3D" id="3.10.450.50">
    <property type="match status" value="1"/>
</dbReference>
<evidence type="ECO:0000313" key="3">
    <source>
        <dbReference type="Proteomes" id="UP000583279"/>
    </source>
</evidence>
<reference evidence="2 3" key="1">
    <citation type="journal article" date="2020" name="Front. Microbiol.">
        <title>Genetic Organization of the aprX-lipA2 Operon Affects the Proteolytic Potential of Pseudomonas Species in Milk.</title>
        <authorList>
            <person name="Maier C."/>
            <person name="Huptas C."/>
            <person name="von Neubeck M."/>
            <person name="Scherer S."/>
            <person name="Wenning M."/>
            <person name="Lucking G."/>
        </authorList>
    </citation>
    <scope>NUCLEOTIDE SEQUENCE [LARGE SCALE GENOMIC DNA]</scope>
    <source>
        <strain evidence="2 3">WS 4997</strain>
    </source>
</reference>